<dbReference type="RefSeq" id="WP_175490286.1">
    <property type="nucleotide sequence ID" value="NZ_FNJU01000005.1"/>
</dbReference>
<keyword evidence="2" id="KW-1185">Reference proteome</keyword>
<sequence length="45" mass="5126">MKKEKAISIANEIIQLDLLRDELYEELVALLGNKASEVLRIIQNS</sequence>
<name>A0A1H0UUT0_9BACI</name>
<dbReference type="STRING" id="930152.SAMN05216565_105179"/>
<evidence type="ECO:0000313" key="2">
    <source>
        <dbReference type="Proteomes" id="UP000199159"/>
    </source>
</evidence>
<dbReference type="Proteomes" id="UP000199159">
    <property type="component" value="Unassembled WGS sequence"/>
</dbReference>
<protein>
    <submittedName>
        <fullName evidence="1">Uncharacterized protein</fullName>
    </submittedName>
</protein>
<gene>
    <name evidence="1" type="ORF">SAMN05216565_105179</name>
</gene>
<evidence type="ECO:0000313" key="1">
    <source>
        <dbReference type="EMBL" id="SDP69851.1"/>
    </source>
</evidence>
<proteinExistence type="predicted"/>
<accession>A0A1H0UUT0</accession>
<reference evidence="2" key="1">
    <citation type="submission" date="2016-10" db="EMBL/GenBank/DDBJ databases">
        <authorList>
            <person name="Varghese N."/>
            <person name="Submissions S."/>
        </authorList>
    </citation>
    <scope>NUCLEOTIDE SEQUENCE [LARGE SCALE GENOMIC DNA]</scope>
    <source>
        <strain evidence="2">IBRC-M10078</strain>
    </source>
</reference>
<organism evidence="1 2">
    <name type="scientific">Litchfieldia salsa</name>
    <dbReference type="NCBI Taxonomy" id="930152"/>
    <lineage>
        <taxon>Bacteria</taxon>
        <taxon>Bacillati</taxon>
        <taxon>Bacillota</taxon>
        <taxon>Bacilli</taxon>
        <taxon>Bacillales</taxon>
        <taxon>Bacillaceae</taxon>
        <taxon>Litchfieldia</taxon>
    </lineage>
</organism>
<dbReference type="AlphaFoldDB" id="A0A1H0UUT0"/>
<dbReference type="EMBL" id="FNJU01000005">
    <property type="protein sequence ID" value="SDP69851.1"/>
    <property type="molecule type" value="Genomic_DNA"/>
</dbReference>